<evidence type="ECO:0000256" key="1">
    <source>
        <dbReference type="SAM" id="MobiDB-lite"/>
    </source>
</evidence>
<dbReference type="EMBL" id="JACHLI010000042">
    <property type="protein sequence ID" value="MBB4867550.1"/>
    <property type="molecule type" value="Genomic_DNA"/>
</dbReference>
<accession>A0A7W7KRC1</accession>
<dbReference type="AlphaFoldDB" id="A0A7W7KRC1"/>
<keyword evidence="4" id="KW-0645">Protease</keyword>
<dbReference type="InterPro" id="IPR052158">
    <property type="entry name" value="INH-QAR"/>
</dbReference>
<comment type="caution">
    <text evidence="4">The sequence shown here is derived from an EMBL/GenBank/DDBJ whole genome shotgun (WGS) entry which is preliminary data.</text>
</comment>
<dbReference type="Gene3D" id="3.40.50.880">
    <property type="match status" value="1"/>
</dbReference>
<gene>
    <name evidence="4" type="ORF">HNP46_006463</name>
</gene>
<dbReference type="InterPro" id="IPR002818">
    <property type="entry name" value="DJ-1/PfpI"/>
</dbReference>
<reference evidence="4 5" key="1">
    <citation type="submission" date="2020-08" db="EMBL/GenBank/DDBJ databases">
        <title>Functional genomics of gut bacteria from endangered species of beetles.</title>
        <authorList>
            <person name="Carlos-Shanley C."/>
        </authorList>
    </citation>
    <scope>NUCLEOTIDE SEQUENCE [LARGE SCALE GENOMIC DNA]</scope>
    <source>
        <strain evidence="4 5">S00179</strain>
    </source>
</reference>
<dbReference type="GO" id="GO:0006508">
    <property type="term" value="P:proteolysis"/>
    <property type="evidence" value="ECO:0007669"/>
    <property type="project" value="UniProtKB-KW"/>
</dbReference>
<dbReference type="PANTHER" id="PTHR43130">
    <property type="entry name" value="ARAC-FAMILY TRANSCRIPTIONAL REGULATOR"/>
    <property type="match status" value="1"/>
</dbReference>
<sequence>MRICLFLLLWFSAAAHAAGGPLPAFQPRSEHPRPLIAVIAQNRMTELVDYVVPIGVLRRSGLAQVLALSTEPGPVQLMPALKVQADATLEQFRQRYPQGADYLIVPAVHDSQDPALLAFIREQARLGSRVVGICDGVLVLGQAGLLHHRRATGHWYSRGQRRADFPDTDWQENRRYVVDGPIMTTSGVSAALPASLALVEAIGGTARAAALAQQFGVADWSPRHDSQRFGLGVSGYLAASGNYLAFWGHERFALPLEPGFDEVRLALATDAWARTFRSEVRARAARPVGSASGLVFLEEDSQDLPALPPAAGNAMQTLELALDAIAARYGEPTRQLVAAQLEYSPPERSASQARRNSMDSP</sequence>
<protein>
    <submittedName>
        <fullName evidence="4">Putative intracellular protease/amidase</fullName>
    </submittedName>
</protein>
<keyword evidence="4" id="KW-0378">Hydrolase</keyword>
<organism evidence="4 5">
    <name type="scientific">Pseudomonas nitroreducens</name>
    <dbReference type="NCBI Taxonomy" id="46680"/>
    <lineage>
        <taxon>Bacteria</taxon>
        <taxon>Pseudomonadati</taxon>
        <taxon>Pseudomonadota</taxon>
        <taxon>Gammaproteobacteria</taxon>
        <taxon>Pseudomonadales</taxon>
        <taxon>Pseudomonadaceae</taxon>
        <taxon>Pseudomonas</taxon>
    </lineage>
</organism>
<feature type="domain" description="DJ-1/PfpI" evidence="3">
    <location>
        <begin position="37"/>
        <end position="200"/>
    </location>
</feature>
<evidence type="ECO:0000313" key="4">
    <source>
        <dbReference type="EMBL" id="MBB4867550.1"/>
    </source>
</evidence>
<evidence type="ECO:0000259" key="3">
    <source>
        <dbReference type="Pfam" id="PF01965"/>
    </source>
</evidence>
<feature type="signal peptide" evidence="2">
    <location>
        <begin position="1"/>
        <end position="17"/>
    </location>
</feature>
<dbReference type="InterPro" id="IPR029062">
    <property type="entry name" value="Class_I_gatase-like"/>
</dbReference>
<name>A0A7W7KRC1_PSENT</name>
<feature type="chain" id="PRO_5030870030" evidence="2">
    <location>
        <begin position="18"/>
        <end position="361"/>
    </location>
</feature>
<dbReference type="SUPFAM" id="SSF52317">
    <property type="entry name" value="Class I glutamine amidotransferase-like"/>
    <property type="match status" value="1"/>
</dbReference>
<feature type="compositionally biased region" description="Polar residues" evidence="1">
    <location>
        <begin position="349"/>
        <end position="361"/>
    </location>
</feature>
<dbReference type="Proteomes" id="UP000566995">
    <property type="component" value="Unassembled WGS sequence"/>
</dbReference>
<dbReference type="Pfam" id="PF01965">
    <property type="entry name" value="DJ-1_PfpI"/>
    <property type="match status" value="1"/>
</dbReference>
<feature type="region of interest" description="Disordered" evidence="1">
    <location>
        <begin position="338"/>
        <end position="361"/>
    </location>
</feature>
<keyword evidence="2" id="KW-0732">Signal</keyword>
<dbReference type="GO" id="GO:0008233">
    <property type="term" value="F:peptidase activity"/>
    <property type="evidence" value="ECO:0007669"/>
    <property type="project" value="UniProtKB-KW"/>
</dbReference>
<dbReference type="RefSeq" id="WP_184597173.1">
    <property type="nucleotide sequence ID" value="NZ_JACHLI010000042.1"/>
</dbReference>
<evidence type="ECO:0000313" key="5">
    <source>
        <dbReference type="Proteomes" id="UP000566995"/>
    </source>
</evidence>
<proteinExistence type="predicted"/>
<dbReference type="PANTHER" id="PTHR43130:SF3">
    <property type="entry name" value="HTH-TYPE TRANSCRIPTIONAL REGULATOR RV1931C"/>
    <property type="match status" value="1"/>
</dbReference>
<evidence type="ECO:0000256" key="2">
    <source>
        <dbReference type="SAM" id="SignalP"/>
    </source>
</evidence>